<dbReference type="InterPro" id="IPR023213">
    <property type="entry name" value="CAT-like_dom_sf"/>
</dbReference>
<protein>
    <submittedName>
        <fullName evidence="1">Uncharacterized protein</fullName>
    </submittedName>
</protein>
<dbReference type="Proteomes" id="UP001050691">
    <property type="component" value="Unassembled WGS sequence"/>
</dbReference>
<evidence type="ECO:0000313" key="2">
    <source>
        <dbReference type="Proteomes" id="UP001050691"/>
    </source>
</evidence>
<dbReference type="PANTHER" id="PTHR42034">
    <property type="entry name" value="CHROMOSOME 7, WHOLE GENOME SHOTGUN SEQUENCE-RELATED"/>
    <property type="match status" value="1"/>
</dbReference>
<organism evidence="1 2">
    <name type="scientific">Clathrus columnatus</name>
    <dbReference type="NCBI Taxonomy" id="1419009"/>
    <lineage>
        <taxon>Eukaryota</taxon>
        <taxon>Fungi</taxon>
        <taxon>Dikarya</taxon>
        <taxon>Basidiomycota</taxon>
        <taxon>Agaricomycotina</taxon>
        <taxon>Agaricomycetes</taxon>
        <taxon>Phallomycetidae</taxon>
        <taxon>Phallales</taxon>
        <taxon>Clathraceae</taxon>
        <taxon>Clathrus</taxon>
    </lineage>
</organism>
<keyword evidence="2" id="KW-1185">Reference proteome</keyword>
<evidence type="ECO:0000313" key="1">
    <source>
        <dbReference type="EMBL" id="GJJ08072.1"/>
    </source>
</evidence>
<dbReference type="Gene3D" id="3.30.559.30">
    <property type="entry name" value="Nonribosomal peptide synthetase, condensation domain"/>
    <property type="match status" value="1"/>
</dbReference>
<comment type="caution">
    <text evidence="1">The sequence shown here is derived from an EMBL/GenBank/DDBJ whole genome shotgun (WGS) entry which is preliminary data.</text>
</comment>
<sequence>MTSFDQNHGKWREDHEVPGRFIRECVGAEIMLDIWNTQYHGSGNMFLGLYIKLENPLGASEFITYLREAWKSLRWEIPTIALQVYHAPVKRDSLPKPYMVYDVVKSSSEADDWAKFTALLMEGYKDLDDLRYHIGQDPLPPTDFIPQTFVYALQTSPDSFGILIHTSHAISDGNAIKIVGNRLLYHLANYIEDSDYQKLESKKIQWSSESVNLVPVMSGVIQNYEPAVKDSSGNIIKEEIPGEIREGPAYDKTLAEVMDGLNKGLTLAHPFKSIIHPIFDVRKQNPRSHRVYYTFTLEESEKIKAACKPTRSMPEKLTSLNMKETVNGALGLVTILDNPPQKYSDAMLFFWGAIDPRKKLISRYRDYPSFAIGLSALLLPVSLYEKFSHEDRRTLVLEFAKATREEYKR</sequence>
<dbReference type="AlphaFoldDB" id="A0AAV5A0B4"/>
<dbReference type="EMBL" id="BPWL01000003">
    <property type="protein sequence ID" value="GJJ08072.1"/>
    <property type="molecule type" value="Genomic_DNA"/>
</dbReference>
<reference evidence="1" key="1">
    <citation type="submission" date="2021-10" db="EMBL/GenBank/DDBJ databases">
        <title>De novo Genome Assembly of Clathrus columnatus (Basidiomycota, Fungi) Using Illumina and Nanopore Sequence Data.</title>
        <authorList>
            <person name="Ogiso-Tanaka E."/>
            <person name="Itagaki H."/>
            <person name="Hosoya T."/>
            <person name="Hosaka K."/>
        </authorList>
    </citation>
    <scope>NUCLEOTIDE SEQUENCE</scope>
    <source>
        <strain evidence="1">MO-923</strain>
    </source>
</reference>
<name>A0AAV5A0B4_9AGAM</name>
<gene>
    <name evidence="1" type="ORF">Clacol_002279</name>
</gene>
<dbReference type="PANTHER" id="PTHR42034:SF1">
    <property type="entry name" value="CONDENSATION DOMAIN-CONTAINING PROTEIN"/>
    <property type="match status" value="1"/>
</dbReference>
<accession>A0AAV5A0B4</accession>
<dbReference type="Gene3D" id="3.30.559.10">
    <property type="entry name" value="Chloramphenicol acetyltransferase-like domain"/>
    <property type="match status" value="1"/>
</dbReference>
<proteinExistence type="predicted"/>